<keyword evidence="2" id="KW-1185">Reference proteome</keyword>
<sequence length="102" mass="10931">MFSIRILGAFVVTFCLMGTIMASVSNKQITAGCYHKINDVPADVQVCQNVNTYYDLPGGNVLGCYNMDKIVCCIHRADLTGDLLGGDQASPLTSKDCTDFGA</sequence>
<proteinExistence type="predicted"/>
<accession>A0ACC0DS33</accession>
<protein>
    <submittedName>
        <fullName evidence="1">Uncharacterized protein</fullName>
    </submittedName>
</protein>
<dbReference type="EMBL" id="CM045881">
    <property type="protein sequence ID" value="KAI7937035.1"/>
    <property type="molecule type" value="Genomic_DNA"/>
</dbReference>
<name>A0ACC0DS33_9BASI</name>
<evidence type="ECO:0000313" key="2">
    <source>
        <dbReference type="Proteomes" id="UP001060170"/>
    </source>
</evidence>
<dbReference type="Proteomes" id="UP001060170">
    <property type="component" value="Chromosome 17"/>
</dbReference>
<organism evidence="1 2">
    <name type="scientific">Puccinia striiformis f. sp. tritici</name>
    <dbReference type="NCBI Taxonomy" id="168172"/>
    <lineage>
        <taxon>Eukaryota</taxon>
        <taxon>Fungi</taxon>
        <taxon>Dikarya</taxon>
        <taxon>Basidiomycota</taxon>
        <taxon>Pucciniomycotina</taxon>
        <taxon>Pucciniomycetes</taxon>
        <taxon>Pucciniales</taxon>
        <taxon>Pucciniaceae</taxon>
        <taxon>Puccinia</taxon>
    </lineage>
</organism>
<reference evidence="1 2" key="3">
    <citation type="journal article" date="2022" name="Microbiol. Spectr.">
        <title>Folding features and dynamics of 3D genome architecture in plant fungal pathogens.</title>
        <authorList>
            <person name="Xia C."/>
        </authorList>
    </citation>
    <scope>NUCLEOTIDE SEQUENCE [LARGE SCALE GENOMIC DNA]</scope>
    <source>
        <strain evidence="1 2">93-210</strain>
    </source>
</reference>
<reference evidence="2" key="1">
    <citation type="journal article" date="2018" name="BMC Genomics">
        <title>Genomic insights into host adaptation between the wheat stripe rust pathogen (Puccinia striiformis f. sp. tritici) and the barley stripe rust pathogen (Puccinia striiformis f. sp. hordei).</title>
        <authorList>
            <person name="Xia C."/>
            <person name="Wang M."/>
            <person name="Yin C."/>
            <person name="Cornejo O.E."/>
            <person name="Hulbert S.H."/>
            <person name="Chen X."/>
        </authorList>
    </citation>
    <scope>NUCLEOTIDE SEQUENCE [LARGE SCALE GENOMIC DNA]</scope>
    <source>
        <strain evidence="2">93-210</strain>
    </source>
</reference>
<gene>
    <name evidence="1" type="ORF">MJO28_015934</name>
</gene>
<comment type="caution">
    <text evidence="1">The sequence shown here is derived from an EMBL/GenBank/DDBJ whole genome shotgun (WGS) entry which is preliminary data.</text>
</comment>
<reference evidence="2" key="2">
    <citation type="journal article" date="2018" name="Mol. Plant Microbe Interact.">
        <title>Genome sequence resources for the wheat stripe rust pathogen (Puccinia striiformis f. sp. tritici) and the barley stripe rust pathogen (Puccinia striiformis f. sp. hordei).</title>
        <authorList>
            <person name="Xia C."/>
            <person name="Wang M."/>
            <person name="Yin C."/>
            <person name="Cornejo O.E."/>
            <person name="Hulbert S.H."/>
            <person name="Chen X."/>
        </authorList>
    </citation>
    <scope>NUCLEOTIDE SEQUENCE [LARGE SCALE GENOMIC DNA]</scope>
    <source>
        <strain evidence="2">93-210</strain>
    </source>
</reference>
<evidence type="ECO:0000313" key="1">
    <source>
        <dbReference type="EMBL" id="KAI7937035.1"/>
    </source>
</evidence>